<evidence type="ECO:0000313" key="2">
    <source>
        <dbReference type="Proteomes" id="UP000276133"/>
    </source>
</evidence>
<evidence type="ECO:0000313" key="1">
    <source>
        <dbReference type="EMBL" id="RNA17827.1"/>
    </source>
</evidence>
<gene>
    <name evidence="1" type="ORF">BpHYR1_039520</name>
</gene>
<dbReference type="EMBL" id="REGN01004367">
    <property type="protein sequence ID" value="RNA17827.1"/>
    <property type="molecule type" value="Genomic_DNA"/>
</dbReference>
<dbReference type="Proteomes" id="UP000276133">
    <property type="component" value="Unassembled WGS sequence"/>
</dbReference>
<reference evidence="1 2" key="1">
    <citation type="journal article" date="2018" name="Sci. Rep.">
        <title>Genomic signatures of local adaptation to the degree of environmental predictability in rotifers.</title>
        <authorList>
            <person name="Franch-Gras L."/>
            <person name="Hahn C."/>
            <person name="Garcia-Roger E.M."/>
            <person name="Carmona M.J."/>
            <person name="Serra M."/>
            <person name="Gomez A."/>
        </authorList>
    </citation>
    <scope>NUCLEOTIDE SEQUENCE [LARGE SCALE GENOMIC DNA]</scope>
    <source>
        <strain evidence="1">HYR1</strain>
    </source>
</reference>
<proteinExistence type="predicted"/>
<keyword evidence="2" id="KW-1185">Reference proteome</keyword>
<dbReference type="AlphaFoldDB" id="A0A3M7R2L2"/>
<comment type="caution">
    <text evidence="1">The sequence shown here is derived from an EMBL/GenBank/DDBJ whole genome shotgun (WGS) entry which is preliminary data.</text>
</comment>
<protein>
    <submittedName>
        <fullName evidence="1">Uncharacterized protein</fullName>
    </submittedName>
</protein>
<name>A0A3M7R2L2_BRAPC</name>
<accession>A0A3M7R2L2</accession>
<sequence>MSNRRILVIFPYALGNFVKINDYRGIWNACLITPKNKKHKTICLLPYRQKYIKKKSVMTFTYTCDLKATLN</sequence>
<organism evidence="1 2">
    <name type="scientific">Brachionus plicatilis</name>
    <name type="common">Marine rotifer</name>
    <name type="synonym">Brachionus muelleri</name>
    <dbReference type="NCBI Taxonomy" id="10195"/>
    <lineage>
        <taxon>Eukaryota</taxon>
        <taxon>Metazoa</taxon>
        <taxon>Spiralia</taxon>
        <taxon>Gnathifera</taxon>
        <taxon>Rotifera</taxon>
        <taxon>Eurotatoria</taxon>
        <taxon>Monogononta</taxon>
        <taxon>Pseudotrocha</taxon>
        <taxon>Ploima</taxon>
        <taxon>Brachionidae</taxon>
        <taxon>Brachionus</taxon>
    </lineage>
</organism>